<evidence type="ECO:0000313" key="2">
    <source>
        <dbReference type="Proteomes" id="UP000663836"/>
    </source>
</evidence>
<comment type="caution">
    <text evidence="1">The sequence shown here is derived from an EMBL/GenBank/DDBJ whole genome shotgun (WGS) entry which is preliminary data.</text>
</comment>
<feature type="non-terminal residue" evidence="1">
    <location>
        <position position="44"/>
    </location>
</feature>
<proteinExistence type="predicted"/>
<gene>
    <name evidence="1" type="ORF">JBS370_LOCUS42652</name>
</gene>
<feature type="non-terminal residue" evidence="1">
    <location>
        <position position="1"/>
    </location>
</feature>
<dbReference type="AlphaFoldDB" id="A0A820MM97"/>
<protein>
    <submittedName>
        <fullName evidence="1">Uncharacterized protein</fullName>
    </submittedName>
</protein>
<name>A0A820MM97_9BILA</name>
<dbReference type="Proteomes" id="UP000663836">
    <property type="component" value="Unassembled WGS sequence"/>
</dbReference>
<organism evidence="1 2">
    <name type="scientific">Rotaria sordida</name>
    <dbReference type="NCBI Taxonomy" id="392033"/>
    <lineage>
        <taxon>Eukaryota</taxon>
        <taxon>Metazoa</taxon>
        <taxon>Spiralia</taxon>
        <taxon>Gnathifera</taxon>
        <taxon>Rotifera</taxon>
        <taxon>Eurotatoria</taxon>
        <taxon>Bdelloidea</taxon>
        <taxon>Philodinida</taxon>
        <taxon>Philodinidae</taxon>
        <taxon>Rotaria</taxon>
    </lineage>
</organism>
<reference evidence="1" key="1">
    <citation type="submission" date="2021-02" db="EMBL/GenBank/DDBJ databases">
        <authorList>
            <person name="Nowell W R."/>
        </authorList>
    </citation>
    <scope>NUCLEOTIDE SEQUENCE</scope>
</reference>
<dbReference type="EMBL" id="CAJOBD010058429">
    <property type="protein sequence ID" value="CAF4374713.1"/>
    <property type="molecule type" value="Genomic_DNA"/>
</dbReference>
<accession>A0A820MM97</accession>
<sequence>RSTLTILSQYVIQRRMKQRLNWIAVQHRARMIKRIYYRIWKHRL</sequence>
<evidence type="ECO:0000313" key="1">
    <source>
        <dbReference type="EMBL" id="CAF4374713.1"/>
    </source>
</evidence>